<reference evidence="2" key="1">
    <citation type="journal article" date="2019" name="Int. J. Syst. Evol. Microbiol.">
        <title>The Global Catalogue of Microorganisms (GCM) 10K type strain sequencing project: providing services to taxonomists for standard genome sequencing and annotation.</title>
        <authorList>
            <consortium name="The Broad Institute Genomics Platform"/>
            <consortium name="The Broad Institute Genome Sequencing Center for Infectious Disease"/>
            <person name="Wu L."/>
            <person name="Ma J."/>
        </authorList>
    </citation>
    <scope>NUCLEOTIDE SEQUENCE [LARGE SCALE GENOMIC DNA]</scope>
    <source>
        <strain evidence="2">KCTC 52677</strain>
    </source>
</reference>
<dbReference type="Proteomes" id="UP001595377">
    <property type="component" value="Unassembled WGS sequence"/>
</dbReference>
<name>A0ABV7DJ29_9HYPH</name>
<keyword evidence="2" id="KW-1185">Reference proteome</keyword>
<dbReference type="RefSeq" id="WP_257315620.1">
    <property type="nucleotide sequence ID" value="NZ_JANFDG010000013.1"/>
</dbReference>
<sequence length="42" mass="4469">MPHLLLLAGAISLALMSAVTGTGMDRCMERASFATCHHALNR</sequence>
<organism evidence="1 2">
    <name type="scientific">Shinella pollutisoli</name>
    <dbReference type="NCBI Taxonomy" id="2250594"/>
    <lineage>
        <taxon>Bacteria</taxon>
        <taxon>Pseudomonadati</taxon>
        <taxon>Pseudomonadota</taxon>
        <taxon>Alphaproteobacteria</taxon>
        <taxon>Hyphomicrobiales</taxon>
        <taxon>Rhizobiaceae</taxon>
        <taxon>Shinella</taxon>
    </lineage>
</organism>
<dbReference type="EMBL" id="JBHRSP010000029">
    <property type="protein sequence ID" value="MFC3074955.1"/>
    <property type="molecule type" value="Genomic_DNA"/>
</dbReference>
<gene>
    <name evidence="1" type="ORF">ACFOHH_17730</name>
</gene>
<proteinExistence type="predicted"/>
<protein>
    <submittedName>
        <fullName evidence="1">Uncharacterized protein</fullName>
    </submittedName>
</protein>
<accession>A0ABV7DJ29</accession>
<evidence type="ECO:0000313" key="2">
    <source>
        <dbReference type="Proteomes" id="UP001595377"/>
    </source>
</evidence>
<comment type="caution">
    <text evidence="1">The sequence shown here is derived from an EMBL/GenBank/DDBJ whole genome shotgun (WGS) entry which is preliminary data.</text>
</comment>
<evidence type="ECO:0000313" key="1">
    <source>
        <dbReference type="EMBL" id="MFC3074955.1"/>
    </source>
</evidence>